<reference evidence="8 9" key="1">
    <citation type="submission" date="2013-04" db="EMBL/GenBank/DDBJ databases">
        <title>Shimia sp. 22II-S11-Z10 Genome Sequencing.</title>
        <authorList>
            <person name="Lai Q."/>
            <person name="Li G."/>
            <person name="Shao Z."/>
        </authorList>
    </citation>
    <scope>NUCLEOTIDE SEQUENCE [LARGE SCALE GENOMIC DNA]</scope>
    <source>
        <strain evidence="9">22II-S11-Z10</strain>
    </source>
</reference>
<name>A0A058ZM32_9RHOB</name>
<feature type="binding site" evidence="6">
    <location>
        <position position="264"/>
    </location>
    <ligand>
        <name>S-adenosyl-L-methionine</name>
        <dbReference type="ChEBI" id="CHEBI:59789"/>
    </ligand>
</feature>
<dbReference type="GO" id="GO:0003723">
    <property type="term" value="F:RNA binding"/>
    <property type="evidence" value="ECO:0007669"/>
    <property type="project" value="UniProtKB-UniRule"/>
</dbReference>
<dbReference type="PATRIC" id="fig|1461693.3.peg.1436"/>
<dbReference type="STRING" id="1461693.ATO10_07041"/>
<dbReference type="SUPFAM" id="SSF53335">
    <property type="entry name" value="S-adenosyl-L-methionine-dependent methyltransferases"/>
    <property type="match status" value="1"/>
</dbReference>
<dbReference type="PANTHER" id="PTHR22807">
    <property type="entry name" value="NOP2 YEAST -RELATED NOL1/NOP2/FMU SUN DOMAIN-CONTAINING"/>
    <property type="match status" value="1"/>
</dbReference>
<dbReference type="InterPro" id="IPR018314">
    <property type="entry name" value="RsmB/NOL1/NOP2-like_CS"/>
</dbReference>
<keyword evidence="3 6" id="KW-0808">Transferase</keyword>
<evidence type="ECO:0000313" key="9">
    <source>
        <dbReference type="Proteomes" id="UP000024836"/>
    </source>
</evidence>
<gene>
    <name evidence="8" type="ORF">ATO10_07041</name>
</gene>
<evidence type="ECO:0000256" key="3">
    <source>
        <dbReference type="ARBA" id="ARBA00022679"/>
    </source>
</evidence>
<dbReference type="InterPro" id="IPR035926">
    <property type="entry name" value="NusB-like_sf"/>
</dbReference>
<dbReference type="InterPro" id="IPR006027">
    <property type="entry name" value="NusB_RsmB_TIM44"/>
</dbReference>
<keyword evidence="2 6" id="KW-0489">Methyltransferase</keyword>
<feature type="binding site" evidence="6">
    <location>
        <begin position="243"/>
        <end position="249"/>
    </location>
    <ligand>
        <name>S-adenosyl-L-methionine</name>
        <dbReference type="ChEBI" id="CHEBI:59789"/>
    </ligand>
</feature>
<keyword evidence="9" id="KW-1185">Reference proteome</keyword>
<dbReference type="PROSITE" id="PS51686">
    <property type="entry name" value="SAM_MT_RSMB_NOP"/>
    <property type="match status" value="1"/>
</dbReference>
<feature type="domain" description="SAM-dependent MTase RsmB/NOP-type" evidence="7">
    <location>
        <begin position="146"/>
        <end position="424"/>
    </location>
</feature>
<keyword evidence="4 6" id="KW-0949">S-adenosyl-L-methionine</keyword>
<evidence type="ECO:0000259" key="7">
    <source>
        <dbReference type="PROSITE" id="PS51686"/>
    </source>
</evidence>
<feature type="binding site" evidence="6">
    <location>
        <position position="305"/>
    </location>
    <ligand>
        <name>S-adenosyl-L-methionine</name>
        <dbReference type="ChEBI" id="CHEBI:59789"/>
    </ligand>
</feature>
<evidence type="ECO:0000256" key="4">
    <source>
        <dbReference type="ARBA" id="ARBA00022691"/>
    </source>
</evidence>
<evidence type="ECO:0000256" key="2">
    <source>
        <dbReference type="ARBA" id="ARBA00022603"/>
    </source>
</evidence>
<dbReference type="InterPro" id="IPR001678">
    <property type="entry name" value="MeTrfase_RsmB-F_NOP2_dom"/>
</dbReference>
<dbReference type="OrthoDB" id="9810297at2"/>
<evidence type="ECO:0000256" key="5">
    <source>
        <dbReference type="ARBA" id="ARBA00022884"/>
    </source>
</evidence>
<dbReference type="Proteomes" id="UP000024836">
    <property type="component" value="Unassembled WGS sequence"/>
</dbReference>
<keyword evidence="5 6" id="KW-0694">RNA-binding</keyword>
<dbReference type="CDD" id="cd02440">
    <property type="entry name" value="AdoMet_MTases"/>
    <property type="match status" value="1"/>
</dbReference>
<evidence type="ECO:0000313" key="8">
    <source>
        <dbReference type="EMBL" id="KCV82679.1"/>
    </source>
</evidence>
<dbReference type="PANTHER" id="PTHR22807:SF61">
    <property type="entry name" value="NOL1_NOP2_SUN FAMILY PROTEIN _ ANTITERMINATION NUSB DOMAIN-CONTAINING PROTEIN"/>
    <property type="match status" value="1"/>
</dbReference>
<dbReference type="Pfam" id="PF01189">
    <property type="entry name" value="Methyltr_RsmB-F"/>
    <property type="match status" value="1"/>
</dbReference>
<protein>
    <submittedName>
        <fullName evidence="8">Fmu (Sun) domain-containing protein</fullName>
    </submittedName>
</protein>
<feature type="active site" description="Nucleophile" evidence="6">
    <location>
        <position position="358"/>
    </location>
</feature>
<evidence type="ECO:0000256" key="1">
    <source>
        <dbReference type="ARBA" id="ARBA00007494"/>
    </source>
</evidence>
<dbReference type="EMBL" id="AQQY01000003">
    <property type="protein sequence ID" value="KCV82679.1"/>
    <property type="molecule type" value="Genomic_DNA"/>
</dbReference>
<dbReference type="eggNOG" id="COG0144">
    <property type="taxonomic scope" value="Bacteria"/>
</dbReference>
<comment type="similarity">
    <text evidence="1 6">Belongs to the class I-like SAM-binding methyltransferase superfamily. RsmB/NOP family.</text>
</comment>
<comment type="caution">
    <text evidence="6">Lacks conserved residue(s) required for the propagation of feature annotation.</text>
</comment>
<dbReference type="InterPro" id="IPR049560">
    <property type="entry name" value="MeTrfase_RsmB-F_NOP2_cat"/>
</dbReference>
<comment type="caution">
    <text evidence="8">The sequence shown here is derived from an EMBL/GenBank/DDBJ whole genome shotgun (WGS) entry which is preliminary data.</text>
</comment>
<dbReference type="Pfam" id="PF01029">
    <property type="entry name" value="NusB"/>
    <property type="match status" value="1"/>
</dbReference>
<dbReference type="GO" id="GO:0006355">
    <property type="term" value="P:regulation of DNA-templated transcription"/>
    <property type="evidence" value="ECO:0007669"/>
    <property type="project" value="InterPro"/>
</dbReference>
<dbReference type="AlphaFoldDB" id="A0A058ZM32"/>
<dbReference type="GO" id="GO:0001510">
    <property type="term" value="P:RNA methylation"/>
    <property type="evidence" value="ECO:0007669"/>
    <property type="project" value="InterPro"/>
</dbReference>
<sequence>MAKAPDQIRLAAVQLMHGVLEERLSMAEMTGEFGPLDGMEPAAKARAQRLALSALRHMGKADAIMKPLLRKHPPMDVRLVLYLGIVEMLEEGSAPHGVVSACVDLLNMHPRTRSLGGLANAVLRRASEYTPEQWQALEPTRMKGWLRGRLESKLGRASVVSLEVAHAKPAPLDLTPKDGDAAKLADLLGGEALPQGSVRLQDAKQVSKLPGFDTGDWWVQDAAAAMPAKLLNAQPGEKVADICAAPGGKTMQLAAAGADVTALDISKSRLARLDENLTRTKLKAEVQRGDFLTWTAGPFDAILLDAPCSATGTLRRHPDLPHVRNGKDIKPLFELQAQMIDRAVDLLKPGGRMVYCTCSLLPEEGEDQLKGALERHADLSTEALSHEWIEDGWRDAQGGLRLRPDFWAERGGMDGFYIAYLRKSA</sequence>
<dbReference type="GO" id="GO:0008173">
    <property type="term" value="F:RNA methyltransferase activity"/>
    <property type="evidence" value="ECO:0007669"/>
    <property type="project" value="InterPro"/>
</dbReference>
<dbReference type="Gene3D" id="1.10.940.10">
    <property type="entry name" value="NusB-like"/>
    <property type="match status" value="1"/>
</dbReference>
<dbReference type="PROSITE" id="PS01153">
    <property type="entry name" value="NOL1_NOP2_SUN"/>
    <property type="match status" value="1"/>
</dbReference>
<dbReference type="InterPro" id="IPR023267">
    <property type="entry name" value="RCMT"/>
</dbReference>
<accession>A0A058ZM32</accession>
<dbReference type="PRINTS" id="PR02008">
    <property type="entry name" value="RCMTFAMILY"/>
</dbReference>
<dbReference type="SUPFAM" id="SSF48013">
    <property type="entry name" value="NusB-like"/>
    <property type="match status" value="1"/>
</dbReference>
<organism evidence="8 9">
    <name type="scientific">Actibacterium atlanticum</name>
    <dbReference type="NCBI Taxonomy" id="1461693"/>
    <lineage>
        <taxon>Bacteria</taxon>
        <taxon>Pseudomonadati</taxon>
        <taxon>Pseudomonadota</taxon>
        <taxon>Alphaproteobacteria</taxon>
        <taxon>Rhodobacterales</taxon>
        <taxon>Roseobacteraceae</taxon>
        <taxon>Actibacterium</taxon>
    </lineage>
</organism>
<dbReference type="InterPro" id="IPR029063">
    <property type="entry name" value="SAM-dependent_MTases_sf"/>
</dbReference>
<dbReference type="Gene3D" id="3.40.50.150">
    <property type="entry name" value="Vaccinia Virus protein VP39"/>
    <property type="match status" value="1"/>
</dbReference>
<proteinExistence type="inferred from homology"/>
<dbReference type="RefSeq" id="WP_035249777.1">
    <property type="nucleotide sequence ID" value="NZ_AQQY01000003.1"/>
</dbReference>
<evidence type="ECO:0000256" key="6">
    <source>
        <dbReference type="PROSITE-ProRule" id="PRU01023"/>
    </source>
</evidence>